<comment type="caution">
    <text evidence="4">The sequence shown here is derived from an EMBL/GenBank/DDBJ whole genome shotgun (WGS) entry which is preliminary data.</text>
</comment>
<dbReference type="InterPro" id="IPR012675">
    <property type="entry name" value="Beta-grasp_dom_sf"/>
</dbReference>
<dbReference type="Proteomes" id="UP000683213">
    <property type="component" value="Unassembled WGS sequence"/>
</dbReference>
<keyword evidence="1" id="KW-0547">Nucleotide-binding</keyword>
<dbReference type="GO" id="GO:0005525">
    <property type="term" value="F:GTP binding"/>
    <property type="evidence" value="ECO:0007669"/>
    <property type="project" value="InterPro"/>
</dbReference>
<evidence type="ECO:0000313" key="6">
    <source>
        <dbReference type="Proteomes" id="UP000577419"/>
    </source>
</evidence>
<feature type="domain" description="OBG-type G" evidence="3">
    <location>
        <begin position="84"/>
        <end position="355"/>
    </location>
</feature>
<dbReference type="Pfam" id="PF02824">
    <property type="entry name" value="TGS"/>
    <property type="match status" value="1"/>
</dbReference>
<dbReference type="PROSITE" id="PS51710">
    <property type="entry name" value="G_OBG"/>
    <property type="match status" value="1"/>
</dbReference>
<dbReference type="InterPro" id="IPR027417">
    <property type="entry name" value="P-loop_NTPase"/>
</dbReference>
<dbReference type="InterPro" id="IPR012676">
    <property type="entry name" value="TGS-like"/>
</dbReference>
<evidence type="ECO:0000313" key="4">
    <source>
        <dbReference type="EMBL" id="HIH08758.1"/>
    </source>
</evidence>
<reference evidence="5" key="3">
    <citation type="submission" date="2021-05" db="EMBL/GenBank/DDBJ databases">
        <title>Protein family content uncovers lineage relationships and bacterial pathway maintenance mechanisms in DPANN archaea.</title>
        <authorList>
            <person name="Castelle C.J."/>
            <person name="Meheust R."/>
            <person name="Jaffe A.L."/>
            <person name="Seitz K."/>
            <person name="Gong X."/>
            <person name="Baker B.J."/>
            <person name="Banfield J.F."/>
        </authorList>
    </citation>
    <scope>NUCLEOTIDE SEQUENCE</scope>
    <source>
        <strain evidence="5">RIFCSPHIGHO2_01_FULL_GW2011_AR10_43_9</strain>
    </source>
</reference>
<dbReference type="AlphaFoldDB" id="A0A7J4ITA3"/>
<dbReference type="Pfam" id="PF01926">
    <property type="entry name" value="MMR_HSR1"/>
    <property type="match status" value="1"/>
</dbReference>
<dbReference type="PRINTS" id="PR00326">
    <property type="entry name" value="GTP1OBG"/>
</dbReference>
<evidence type="ECO:0000256" key="2">
    <source>
        <dbReference type="SAM" id="Coils"/>
    </source>
</evidence>
<reference evidence="5" key="2">
    <citation type="submission" date="2021-03" db="EMBL/GenBank/DDBJ databases">
        <authorList>
            <person name="Jaffe A."/>
        </authorList>
    </citation>
    <scope>NUCLEOTIDE SEQUENCE</scope>
    <source>
        <strain evidence="5">RIFCSPHIGHO2_01_FULL_GW2011_AR10_43_9</strain>
    </source>
</reference>
<dbReference type="InterPro" id="IPR004095">
    <property type="entry name" value="TGS"/>
</dbReference>
<protein>
    <submittedName>
        <fullName evidence="5">50S ribosome-binding GTPase</fullName>
    </submittedName>
    <submittedName>
        <fullName evidence="4">TGS domain-containing protein</fullName>
    </submittedName>
</protein>
<sequence>MPVNPGVEYVKAEEKYRNASTTQEKLLALSEMMKTVPKHKGTENLRREITRKIAKLRKDVEKEKAQASKAGRGPSINVKKSGAGQIVLVGMPNSGKSTLLKKLTGIKVEIASYPFTTKKPEVGTMNYNGALVQLVEIPALIEGSSEGKAQGTQLLSLIRNADAIVLVVNGKEEEKILLNELRKADIIAGQKKPLIEIKASKFRGITITGKKYLKVKEQDVRDMLKQFGVFNVSVLLMEPTTIEKIAQVLNEKIVYKNSLTVERGKHYGIEELKEKIFLLLEKIIVFTKKPGHEADLKEPLVLKKGSTVEEVAKTVHKDFLENLRYVRVWGSSKFPGQRVAREYGLKNKDIIEIYS</sequence>
<dbReference type="EMBL" id="DUFG01000026">
    <property type="protein sequence ID" value="HIH08758.1"/>
    <property type="molecule type" value="Genomic_DNA"/>
</dbReference>
<dbReference type="InterPro" id="IPR045001">
    <property type="entry name" value="DRG"/>
</dbReference>
<dbReference type="InterPro" id="IPR031167">
    <property type="entry name" value="G_OBG"/>
</dbReference>
<dbReference type="Proteomes" id="UP000577419">
    <property type="component" value="Unassembled WGS sequence"/>
</dbReference>
<dbReference type="SUPFAM" id="SSF81271">
    <property type="entry name" value="TGS-like"/>
    <property type="match status" value="1"/>
</dbReference>
<dbReference type="SUPFAM" id="SSF52540">
    <property type="entry name" value="P-loop containing nucleoside triphosphate hydrolases"/>
    <property type="match status" value="1"/>
</dbReference>
<evidence type="ECO:0000259" key="3">
    <source>
        <dbReference type="PROSITE" id="PS51710"/>
    </source>
</evidence>
<dbReference type="InterPro" id="IPR006073">
    <property type="entry name" value="GTP-bd"/>
</dbReference>
<accession>A0A7J4ITA3</accession>
<dbReference type="InterPro" id="IPR005225">
    <property type="entry name" value="Small_GTP-bd"/>
</dbReference>
<dbReference type="EMBL" id="JAGVWF010000032">
    <property type="protein sequence ID" value="MBS3059258.1"/>
    <property type="molecule type" value="Genomic_DNA"/>
</dbReference>
<dbReference type="Gene3D" id="3.40.50.300">
    <property type="entry name" value="P-loop containing nucleotide triphosphate hydrolases"/>
    <property type="match status" value="1"/>
</dbReference>
<dbReference type="GO" id="GO:0003924">
    <property type="term" value="F:GTPase activity"/>
    <property type="evidence" value="ECO:0007669"/>
    <property type="project" value="InterPro"/>
</dbReference>
<organism evidence="4 6">
    <name type="scientific">Candidatus Iainarchaeum sp</name>
    <dbReference type="NCBI Taxonomy" id="3101447"/>
    <lineage>
        <taxon>Archaea</taxon>
        <taxon>Candidatus Iainarchaeota</taxon>
        <taxon>Candidatus Iainarchaeia</taxon>
        <taxon>Candidatus Iainarchaeales</taxon>
        <taxon>Candidatus Iainarchaeaceae</taxon>
        <taxon>Candidatus Iainarchaeum</taxon>
    </lineage>
</organism>
<dbReference type="NCBIfam" id="TIGR00231">
    <property type="entry name" value="small_GTP"/>
    <property type="match status" value="1"/>
</dbReference>
<evidence type="ECO:0000313" key="5">
    <source>
        <dbReference type="EMBL" id="MBS3059258.1"/>
    </source>
</evidence>
<evidence type="ECO:0000256" key="1">
    <source>
        <dbReference type="ARBA" id="ARBA00022741"/>
    </source>
</evidence>
<reference evidence="4" key="1">
    <citation type="journal article" date="2020" name="bioRxiv">
        <title>A rank-normalized archaeal taxonomy based on genome phylogeny resolves widespread incomplete and uneven classifications.</title>
        <authorList>
            <person name="Rinke C."/>
            <person name="Chuvochina M."/>
            <person name="Mussig A.J."/>
            <person name="Chaumeil P.-A."/>
            <person name="Waite D.W."/>
            <person name="Whitman W.B."/>
            <person name="Parks D.H."/>
            <person name="Hugenholtz P."/>
        </authorList>
    </citation>
    <scope>NUCLEOTIDE SEQUENCE</scope>
    <source>
        <strain evidence="4">UBA10011</strain>
    </source>
</reference>
<dbReference type="PANTHER" id="PTHR43127">
    <property type="entry name" value="DEVELOPMENTALLY-REGULATED GTP-BINDING PROTEIN 2"/>
    <property type="match status" value="1"/>
</dbReference>
<dbReference type="Gene3D" id="3.10.20.30">
    <property type="match status" value="1"/>
</dbReference>
<proteinExistence type="predicted"/>
<name>A0A7J4ITA3_9ARCH</name>
<gene>
    <name evidence="4" type="ORF">HA237_05325</name>
    <name evidence="5" type="ORF">J4224_02425</name>
</gene>
<keyword evidence="2" id="KW-0175">Coiled coil</keyword>
<feature type="coiled-coil region" evidence="2">
    <location>
        <begin position="39"/>
        <end position="66"/>
    </location>
</feature>